<dbReference type="Pfam" id="PF07727">
    <property type="entry name" value="RVT_2"/>
    <property type="match status" value="1"/>
</dbReference>
<dbReference type="OrthoDB" id="1917367at2759"/>
<dbReference type="InterPro" id="IPR043502">
    <property type="entry name" value="DNA/RNA_pol_sf"/>
</dbReference>
<keyword evidence="5" id="KW-1185">Reference proteome</keyword>
<feature type="region of interest" description="Disordered" evidence="1">
    <location>
        <begin position="274"/>
        <end position="325"/>
    </location>
</feature>
<feature type="domain" description="Reverse transcriptase Ty1/copia-type" evidence="2">
    <location>
        <begin position="168"/>
        <end position="284"/>
    </location>
</feature>
<evidence type="ECO:0000313" key="5">
    <source>
        <dbReference type="Proteomes" id="UP000326396"/>
    </source>
</evidence>
<sequence>MEVNVGIDMKVGNVGYSEVSKAYKLFNPNNHKVTISRDVIFDESKSWYDDDKTEGIAVINNESTALPIDQNEDLEDKNTTNQVNTHQSSSNLSNQSSSDSSDDDNEDSPNTSKKTRSISDLYANTRKLKPFADFALFADSDPITYNEACKDNKWRDAMNIEINSILKNDTWTLVDLPKGQKPIGVKWVYKTKLNKDGEIDKYKARLVVKGYKQKYGIDYQEVFAPVIRLETVRLVLALAAQYGWHVHQMDVKSAFLNGYLKEKVYIEQPEGYVKKGEEHKPEKKNSTAAKQSRESIPVNRKTTAGGHRSQPPLSPNTSITKKTDQNQTVRIDVAISITNMFSGYY</sequence>
<evidence type="ECO:0000259" key="3">
    <source>
        <dbReference type="Pfam" id="PF25597"/>
    </source>
</evidence>
<protein>
    <submittedName>
        <fullName evidence="4">Uncharacterized protein</fullName>
    </submittedName>
</protein>
<gene>
    <name evidence="4" type="ORF">E3N88_01707</name>
</gene>
<accession>A0A5N6Q3M8</accession>
<dbReference type="Proteomes" id="UP000326396">
    <property type="component" value="Linkage Group LG1"/>
</dbReference>
<dbReference type="InterPro" id="IPR057670">
    <property type="entry name" value="SH3_retrovirus"/>
</dbReference>
<evidence type="ECO:0000256" key="1">
    <source>
        <dbReference type="SAM" id="MobiDB-lite"/>
    </source>
</evidence>
<evidence type="ECO:0000313" key="4">
    <source>
        <dbReference type="EMBL" id="KAD7478571.1"/>
    </source>
</evidence>
<evidence type="ECO:0000259" key="2">
    <source>
        <dbReference type="Pfam" id="PF07727"/>
    </source>
</evidence>
<dbReference type="EMBL" id="SZYD01000001">
    <property type="protein sequence ID" value="KAD7478571.1"/>
    <property type="molecule type" value="Genomic_DNA"/>
</dbReference>
<comment type="caution">
    <text evidence="4">The sequence shown here is derived from an EMBL/GenBank/DDBJ whole genome shotgun (WGS) entry which is preliminary data.</text>
</comment>
<dbReference type="InterPro" id="IPR013103">
    <property type="entry name" value="RVT_2"/>
</dbReference>
<organism evidence="4 5">
    <name type="scientific">Mikania micrantha</name>
    <name type="common">bitter vine</name>
    <dbReference type="NCBI Taxonomy" id="192012"/>
    <lineage>
        <taxon>Eukaryota</taxon>
        <taxon>Viridiplantae</taxon>
        <taxon>Streptophyta</taxon>
        <taxon>Embryophyta</taxon>
        <taxon>Tracheophyta</taxon>
        <taxon>Spermatophyta</taxon>
        <taxon>Magnoliopsida</taxon>
        <taxon>eudicotyledons</taxon>
        <taxon>Gunneridae</taxon>
        <taxon>Pentapetalae</taxon>
        <taxon>asterids</taxon>
        <taxon>campanulids</taxon>
        <taxon>Asterales</taxon>
        <taxon>Asteraceae</taxon>
        <taxon>Asteroideae</taxon>
        <taxon>Heliantheae alliance</taxon>
        <taxon>Eupatorieae</taxon>
        <taxon>Mikania</taxon>
    </lineage>
</organism>
<proteinExistence type="predicted"/>
<reference evidence="4 5" key="1">
    <citation type="submission" date="2019-05" db="EMBL/GenBank/DDBJ databases">
        <title>Mikania micrantha, genome provides insights into the molecular mechanism of rapid growth.</title>
        <authorList>
            <person name="Liu B."/>
        </authorList>
    </citation>
    <scope>NUCLEOTIDE SEQUENCE [LARGE SCALE GENOMIC DNA]</scope>
    <source>
        <strain evidence="4">NLD-2019</strain>
        <tissue evidence="4">Leaf</tissue>
    </source>
</reference>
<dbReference type="SUPFAM" id="SSF56672">
    <property type="entry name" value="DNA/RNA polymerases"/>
    <property type="match status" value="1"/>
</dbReference>
<feature type="compositionally biased region" description="Basic and acidic residues" evidence="1">
    <location>
        <begin position="274"/>
        <end position="285"/>
    </location>
</feature>
<dbReference type="AlphaFoldDB" id="A0A5N6Q3M8"/>
<dbReference type="Pfam" id="PF25597">
    <property type="entry name" value="SH3_retrovirus"/>
    <property type="match status" value="1"/>
</dbReference>
<feature type="domain" description="Retroviral polymerase SH3-like" evidence="3">
    <location>
        <begin position="14"/>
        <end position="52"/>
    </location>
</feature>
<name>A0A5N6Q3M8_9ASTR</name>
<feature type="compositionally biased region" description="Polar residues" evidence="1">
    <location>
        <begin position="315"/>
        <end position="325"/>
    </location>
</feature>
<feature type="region of interest" description="Disordered" evidence="1">
    <location>
        <begin position="79"/>
        <end position="118"/>
    </location>
</feature>
<feature type="compositionally biased region" description="Low complexity" evidence="1">
    <location>
        <begin position="88"/>
        <end position="99"/>
    </location>
</feature>